<dbReference type="PROSITE" id="PS50850">
    <property type="entry name" value="MFS"/>
    <property type="match status" value="1"/>
</dbReference>
<proteinExistence type="predicted"/>
<gene>
    <name evidence="9" type="primary">yajR</name>
    <name evidence="9" type="ORF">LDC_2744</name>
</gene>
<dbReference type="Gene3D" id="1.20.1250.20">
    <property type="entry name" value="MFS general substrate transporter like domains"/>
    <property type="match status" value="1"/>
</dbReference>
<keyword evidence="6 7" id="KW-0472">Membrane</keyword>
<dbReference type="InterPro" id="IPR011701">
    <property type="entry name" value="MFS"/>
</dbReference>
<dbReference type="PANTHER" id="PTHR23517:SF2">
    <property type="entry name" value="MULTIDRUG RESISTANCE PROTEIN MDTH"/>
    <property type="match status" value="1"/>
</dbReference>
<feature type="transmembrane region" description="Helical" evidence="7">
    <location>
        <begin position="138"/>
        <end position="159"/>
    </location>
</feature>
<evidence type="ECO:0000256" key="1">
    <source>
        <dbReference type="ARBA" id="ARBA00004651"/>
    </source>
</evidence>
<organism evidence="9">
    <name type="scientific">sediment metagenome</name>
    <dbReference type="NCBI Taxonomy" id="749907"/>
    <lineage>
        <taxon>unclassified sequences</taxon>
        <taxon>metagenomes</taxon>
        <taxon>ecological metagenomes</taxon>
    </lineage>
</organism>
<dbReference type="InterPro" id="IPR036259">
    <property type="entry name" value="MFS_trans_sf"/>
</dbReference>
<evidence type="ECO:0000256" key="2">
    <source>
        <dbReference type="ARBA" id="ARBA00022448"/>
    </source>
</evidence>
<feature type="transmembrane region" description="Helical" evidence="7">
    <location>
        <begin position="21"/>
        <end position="41"/>
    </location>
</feature>
<name>D9PMG6_9ZZZZ</name>
<dbReference type="SUPFAM" id="SSF103473">
    <property type="entry name" value="MFS general substrate transporter"/>
    <property type="match status" value="1"/>
</dbReference>
<dbReference type="GO" id="GO:0005886">
    <property type="term" value="C:plasma membrane"/>
    <property type="evidence" value="ECO:0007669"/>
    <property type="project" value="UniProtKB-SubCell"/>
</dbReference>
<evidence type="ECO:0000256" key="7">
    <source>
        <dbReference type="SAM" id="Phobius"/>
    </source>
</evidence>
<dbReference type="PANTHER" id="PTHR23517">
    <property type="entry name" value="RESISTANCE PROTEIN MDTM, PUTATIVE-RELATED-RELATED"/>
    <property type="match status" value="1"/>
</dbReference>
<evidence type="ECO:0000256" key="6">
    <source>
        <dbReference type="ARBA" id="ARBA00023136"/>
    </source>
</evidence>
<dbReference type="InterPro" id="IPR020846">
    <property type="entry name" value="MFS_dom"/>
</dbReference>
<comment type="caution">
    <text evidence="9">The sequence shown here is derived from an EMBL/GenBank/DDBJ whole genome shotgun (WGS) entry which is preliminary data.</text>
</comment>
<evidence type="ECO:0000256" key="5">
    <source>
        <dbReference type="ARBA" id="ARBA00022989"/>
    </source>
</evidence>
<dbReference type="Gene3D" id="3.30.70.100">
    <property type="match status" value="1"/>
</dbReference>
<dbReference type="AlphaFoldDB" id="D9PMG6"/>
<evidence type="ECO:0000313" key="9">
    <source>
        <dbReference type="EMBL" id="EFK95248.1"/>
    </source>
</evidence>
<keyword evidence="4 7" id="KW-0812">Transmembrane</keyword>
<keyword evidence="2" id="KW-0813">Transport</keyword>
<comment type="subcellular location">
    <subcellularLocation>
        <location evidence="1">Cell membrane</location>
        <topology evidence="1">Multi-pass membrane protein</topology>
    </subcellularLocation>
</comment>
<keyword evidence="3" id="KW-1003">Cell membrane</keyword>
<evidence type="ECO:0000259" key="8">
    <source>
        <dbReference type="PROSITE" id="PS50850"/>
    </source>
</evidence>
<reference evidence="9" key="1">
    <citation type="submission" date="2010-07" db="EMBL/GenBank/DDBJ databases">
        <authorList>
            <consortium name="CONSOLIDER consortium CSD2007-00005"/>
            <person name="Guazzaroni M.-E."/>
            <person name="Richter M."/>
            <person name="Garcia-Salamanca A."/>
            <person name="Yarza P."/>
            <person name="Ferrer M."/>
        </authorList>
    </citation>
    <scope>NUCLEOTIDE SEQUENCE</scope>
</reference>
<sequence length="229" mass="24562">AMFTVVPIALSRDGLEAGQHWYVYLPVLLVSFLFMVPAIIYGEKQGRLKQVLVGAVSLMLVAQLALAGSQEMFWGVVVALLLYFVAFNTLEASLPSLISKIAPPEAKGTAMGVYNTAQALGLFFGGAAGGWLAQHVGFSAVFVFCAGLMLLWIAAAATMTPPPRVKTQMFHVGALKAVDAERLATRLTVFAGIEAVTVLPDEGTVMLKVSQTGWDDEGVRHLLQHWGNE</sequence>
<feature type="transmembrane region" description="Helical" evidence="7">
    <location>
        <begin position="72"/>
        <end position="90"/>
    </location>
</feature>
<dbReference type="Pfam" id="PF07690">
    <property type="entry name" value="MFS_1"/>
    <property type="match status" value="1"/>
</dbReference>
<evidence type="ECO:0000256" key="3">
    <source>
        <dbReference type="ARBA" id="ARBA00022475"/>
    </source>
</evidence>
<dbReference type="EMBL" id="ADZX01000832">
    <property type="protein sequence ID" value="EFK95248.1"/>
    <property type="molecule type" value="Genomic_DNA"/>
</dbReference>
<protein>
    <submittedName>
        <fullName evidence="9">Inner membrane transport protein yajR</fullName>
    </submittedName>
</protein>
<evidence type="ECO:0000256" key="4">
    <source>
        <dbReference type="ARBA" id="ARBA00022692"/>
    </source>
</evidence>
<feature type="non-terminal residue" evidence="9">
    <location>
        <position position="1"/>
    </location>
</feature>
<accession>D9PMG6</accession>
<feature type="transmembrane region" description="Helical" evidence="7">
    <location>
        <begin position="111"/>
        <end position="132"/>
    </location>
</feature>
<keyword evidence="5 7" id="KW-1133">Transmembrane helix</keyword>
<reference evidence="9" key="2">
    <citation type="journal article" date="2011" name="Microb. Ecol.">
        <title>Taxonomic and Functional Metagenomic Profiling of the Microbial Community in the Anoxic Sediment of a Sub-saline Shallow Lake (Laguna de Carrizo, Central Spain).</title>
        <authorList>
            <person name="Ferrer M."/>
            <person name="Guazzaroni M.E."/>
            <person name="Richter M."/>
            <person name="Garcia-Salamanca A."/>
            <person name="Yarza P."/>
            <person name="Suarez-Suarez A."/>
            <person name="Solano J."/>
            <person name="Alcaide M."/>
            <person name="van Dillewijn P."/>
            <person name="Molina-Henares M.A."/>
            <person name="Lopez-Cortes N."/>
            <person name="Al-Ramahi Y."/>
            <person name="Guerrero C."/>
            <person name="Acosta A."/>
            <person name="de Eugenio L.I."/>
            <person name="Martinez V."/>
            <person name="Marques S."/>
            <person name="Rojo F."/>
            <person name="Santero E."/>
            <person name="Genilloud O."/>
            <person name="Perez-Perez J."/>
            <person name="Rossello-Mora R."/>
            <person name="Ramos J.L."/>
        </authorList>
    </citation>
    <scope>NUCLEOTIDE SEQUENCE</scope>
</reference>
<feature type="domain" description="Major facilitator superfamily (MFS) profile" evidence="8">
    <location>
        <begin position="1"/>
        <end position="164"/>
    </location>
</feature>
<feature type="transmembrane region" description="Helical" evidence="7">
    <location>
        <begin position="48"/>
        <end position="66"/>
    </location>
</feature>
<dbReference type="InterPro" id="IPR050171">
    <property type="entry name" value="MFS_Transporters"/>
</dbReference>
<dbReference type="GO" id="GO:0022857">
    <property type="term" value="F:transmembrane transporter activity"/>
    <property type="evidence" value="ECO:0007669"/>
    <property type="project" value="InterPro"/>
</dbReference>